<evidence type="ECO:0000313" key="2">
    <source>
        <dbReference type="EMBL" id="CAL6079174.1"/>
    </source>
</evidence>
<dbReference type="EMBL" id="CAXDID020000339">
    <property type="protein sequence ID" value="CAL6079174.1"/>
    <property type="molecule type" value="Genomic_DNA"/>
</dbReference>
<proteinExistence type="predicted"/>
<reference evidence="2 3" key="2">
    <citation type="submission" date="2024-07" db="EMBL/GenBank/DDBJ databases">
        <authorList>
            <person name="Akdeniz Z."/>
        </authorList>
    </citation>
    <scope>NUCLEOTIDE SEQUENCE [LARGE SCALE GENOMIC DNA]</scope>
</reference>
<organism evidence="1">
    <name type="scientific">Hexamita inflata</name>
    <dbReference type="NCBI Taxonomy" id="28002"/>
    <lineage>
        <taxon>Eukaryota</taxon>
        <taxon>Metamonada</taxon>
        <taxon>Diplomonadida</taxon>
        <taxon>Hexamitidae</taxon>
        <taxon>Hexamitinae</taxon>
        <taxon>Hexamita</taxon>
    </lineage>
</organism>
<dbReference type="AlphaFoldDB" id="A0AA86PFD4"/>
<dbReference type="EMBL" id="CATOUU010000589">
    <property type="protein sequence ID" value="CAI9934774.1"/>
    <property type="molecule type" value="Genomic_DNA"/>
</dbReference>
<evidence type="ECO:0000313" key="1">
    <source>
        <dbReference type="EMBL" id="CAI9934774.1"/>
    </source>
</evidence>
<dbReference type="Proteomes" id="UP001642409">
    <property type="component" value="Unassembled WGS sequence"/>
</dbReference>
<comment type="caution">
    <text evidence="1">The sequence shown here is derived from an EMBL/GenBank/DDBJ whole genome shotgun (WGS) entry which is preliminary data.</text>
</comment>
<name>A0AA86PFD4_9EUKA</name>
<keyword evidence="3" id="KW-1185">Reference proteome</keyword>
<gene>
    <name evidence="1" type="ORF">HINF_LOCUS22419</name>
    <name evidence="2" type="ORF">HINF_LOCUS59256</name>
</gene>
<sequence length="431" mass="50734">MKKNTTIEDIRARYQYNRNNFTLIKLANELILNNLHQEAEELMSSQLIASDFSLSGYRKLLELYTKYFSKDILDMILKRFPLNDIALEKIVISQPNLAETKYQEYILQFKVSVSQNDFITAEQLFKLIMICWKQMQKSSTNLETQKKQQHEIFNNKFVLCESSTQNKIQLFETPQQILALSIQSQLFIPKVVFAQYKSSFVAIIEQYLTSYFNYIESANTSIDTIVLSNYKSQQTFLFSNQLYSAKHLQQEIDFILTNMSEEQKQRLVTSQILQFQEKLKILSSQADLQLIENIQSPLYQTIHQQNILQQIKATHSTAYLKQLQYSPIVQDFVLQLLIADPDLYFNLNQFNFNILKQINAINQIQTKKIRQLIVYNFYYKLKEQIQTLLNQNELKEAVQLIQQILNEPGIERFPKVVKDAQETQNAILKFL</sequence>
<reference evidence="1" key="1">
    <citation type="submission" date="2023-06" db="EMBL/GenBank/DDBJ databases">
        <authorList>
            <person name="Kurt Z."/>
        </authorList>
    </citation>
    <scope>NUCLEOTIDE SEQUENCE</scope>
</reference>
<accession>A0AA86PFD4</accession>
<protein>
    <submittedName>
        <fullName evidence="2">Hypothetical_protein</fullName>
    </submittedName>
</protein>
<evidence type="ECO:0000313" key="3">
    <source>
        <dbReference type="Proteomes" id="UP001642409"/>
    </source>
</evidence>